<organism evidence="2 3">
    <name type="scientific">Zymoseptoria brevis</name>
    <dbReference type="NCBI Taxonomy" id="1047168"/>
    <lineage>
        <taxon>Eukaryota</taxon>
        <taxon>Fungi</taxon>
        <taxon>Dikarya</taxon>
        <taxon>Ascomycota</taxon>
        <taxon>Pezizomycotina</taxon>
        <taxon>Dothideomycetes</taxon>
        <taxon>Dothideomycetidae</taxon>
        <taxon>Mycosphaerellales</taxon>
        <taxon>Mycosphaerellaceae</taxon>
        <taxon>Zymoseptoria</taxon>
    </lineage>
</organism>
<sequence length="114" mass="12631">MRPVVPVLCFLIGSSYATHRCIFKGVNFNFGNHIEIDDTETIGDYSRACPGEAGSCCYDVDNRGDDTYVYCRNACPFPNALCVDYDQSKGGADCSCEHSNSVRLAIFLLHPSYR</sequence>
<feature type="chain" id="PRO_5002469052" evidence="1">
    <location>
        <begin position="18"/>
        <end position="114"/>
    </location>
</feature>
<evidence type="ECO:0000313" key="3">
    <source>
        <dbReference type="Proteomes" id="UP000033647"/>
    </source>
</evidence>
<accession>A0A0F4GNP1</accession>
<comment type="caution">
    <text evidence="2">The sequence shown here is derived from an EMBL/GenBank/DDBJ whole genome shotgun (WGS) entry which is preliminary data.</text>
</comment>
<evidence type="ECO:0000256" key="1">
    <source>
        <dbReference type="SAM" id="SignalP"/>
    </source>
</evidence>
<gene>
    <name evidence="2" type="ORF">TI39_contig377g00008</name>
</gene>
<protein>
    <submittedName>
        <fullName evidence="2">Uncharacterized protein</fullName>
    </submittedName>
</protein>
<keyword evidence="3" id="KW-1185">Reference proteome</keyword>
<feature type="signal peptide" evidence="1">
    <location>
        <begin position="1"/>
        <end position="17"/>
    </location>
</feature>
<name>A0A0F4GNP1_9PEZI</name>
<dbReference type="Proteomes" id="UP000033647">
    <property type="component" value="Unassembled WGS sequence"/>
</dbReference>
<proteinExistence type="predicted"/>
<reference evidence="2 3" key="1">
    <citation type="submission" date="2015-03" db="EMBL/GenBank/DDBJ databases">
        <title>RNA-seq based gene annotation and comparative genomics of four Zymoseptoria species reveal species-specific pathogenicity related genes and transposable element activity.</title>
        <authorList>
            <person name="Grandaubert J."/>
            <person name="Bhattacharyya A."/>
            <person name="Stukenbrock E.H."/>
        </authorList>
    </citation>
    <scope>NUCLEOTIDE SEQUENCE [LARGE SCALE GENOMIC DNA]</scope>
    <source>
        <strain evidence="2 3">Zb18110</strain>
    </source>
</reference>
<dbReference type="EMBL" id="LAFY01000369">
    <property type="protein sequence ID" value="KJX99034.1"/>
    <property type="molecule type" value="Genomic_DNA"/>
</dbReference>
<evidence type="ECO:0000313" key="2">
    <source>
        <dbReference type="EMBL" id="KJX99034.1"/>
    </source>
</evidence>
<dbReference type="AlphaFoldDB" id="A0A0F4GNP1"/>
<keyword evidence="1" id="KW-0732">Signal</keyword>